<keyword evidence="2" id="KW-1185">Reference proteome</keyword>
<dbReference type="Pfam" id="PF08849">
    <property type="entry name" value="BrxA"/>
    <property type="match status" value="1"/>
</dbReference>
<evidence type="ECO:0000313" key="2">
    <source>
        <dbReference type="Proteomes" id="UP000480854"/>
    </source>
</evidence>
<dbReference type="InterPro" id="IPR014948">
    <property type="entry name" value="BrxA"/>
</dbReference>
<accession>A0A9W7KPS6</accession>
<organism evidence="1 2">
    <name type="scientific">Roseomonas genomospecies 6</name>
    <dbReference type="NCBI Taxonomy" id="214106"/>
    <lineage>
        <taxon>Bacteria</taxon>
        <taxon>Pseudomonadati</taxon>
        <taxon>Pseudomonadota</taxon>
        <taxon>Alphaproteobacteria</taxon>
        <taxon>Acetobacterales</taxon>
        <taxon>Roseomonadaceae</taxon>
        <taxon>Roseomonas</taxon>
    </lineage>
</organism>
<sequence>MDATSFYTPRLSAGLGLVPETGRLLELWQPGMTPPDLLKAAMDSGAFPSMSARRLRNVVAEAFAPRFLTEDGGPARFLKALQGRIAAADFRHLLLVYTCRANPVLADFIRDVYWARYAAGLDIVLKDDAHAFISRAVADGRTRARWSDTTILRVSQYVLGACADFGLVGPMRGAGRVILPFRITPIVASFLAHDLHFRGLGDNSVVQHPDWMLFGLYPEDTLGEMKRLAMKGQFILQSAGGMAHIAWKLKSMEELPDVLAAG</sequence>
<dbReference type="Gene3D" id="1.10.3540.10">
    <property type="entry name" value="uncharacterized protein from magnetospirillum magneticum domain"/>
    <property type="match status" value="1"/>
</dbReference>
<dbReference type="Proteomes" id="UP000480854">
    <property type="component" value="Unassembled WGS sequence"/>
</dbReference>
<dbReference type="OrthoDB" id="1093088at2"/>
<dbReference type="EMBL" id="QOKW01000028">
    <property type="protein sequence ID" value="KAA0676974.1"/>
    <property type="molecule type" value="Genomic_DNA"/>
</dbReference>
<proteinExistence type="predicted"/>
<reference evidence="1 2" key="1">
    <citation type="submission" date="2018-07" db="EMBL/GenBank/DDBJ databases">
        <title>Genome sequence of Azospirillum sp. ATCC 49961.</title>
        <authorList>
            <person name="Sant'Anna F.H."/>
            <person name="Baldani J.I."/>
            <person name="Zilli J.E."/>
            <person name="Reis V.M."/>
            <person name="Hartmann A."/>
            <person name="Cruz L."/>
            <person name="de Souza E.M."/>
            <person name="de Oliveira Pedrosa F."/>
            <person name="Passaglia L.M.P."/>
        </authorList>
    </citation>
    <scope>NUCLEOTIDE SEQUENCE [LARGE SCALE GENOMIC DNA]</scope>
    <source>
        <strain evidence="1 2">ATCC 49961</strain>
    </source>
</reference>
<evidence type="ECO:0000313" key="1">
    <source>
        <dbReference type="EMBL" id="KAA0676974.1"/>
    </source>
</evidence>
<protein>
    <submittedName>
        <fullName evidence="1">DUF1819 family protein</fullName>
    </submittedName>
</protein>
<comment type="caution">
    <text evidence="1">The sequence shown here is derived from an EMBL/GenBank/DDBJ whole genome shotgun (WGS) entry which is preliminary data.</text>
</comment>
<dbReference type="InterPro" id="IPR023137">
    <property type="entry name" value="BrxA_sf"/>
</dbReference>
<dbReference type="AlphaFoldDB" id="A0A9W7KPS6"/>
<name>A0A9W7KPS6_9PROT</name>
<dbReference type="RefSeq" id="WP_149471592.1">
    <property type="nucleotide sequence ID" value="NZ_QOKW01000028.1"/>
</dbReference>
<gene>
    <name evidence="1" type="ORF">DS843_25190</name>
</gene>